<reference evidence="1 2" key="1">
    <citation type="submission" date="2021-01" db="EMBL/GenBank/DDBJ databases">
        <title>Genome public.</title>
        <authorList>
            <person name="Liu C."/>
            <person name="Sun Q."/>
        </authorList>
    </citation>
    <scope>NUCLEOTIDE SEQUENCE [LARGE SCALE GENOMIC DNA]</scope>
    <source>
        <strain evidence="1 2">YIM B02564</strain>
    </source>
</reference>
<organism evidence="1 2">
    <name type="scientific">Neobacillus paridis</name>
    <dbReference type="NCBI Taxonomy" id="2803862"/>
    <lineage>
        <taxon>Bacteria</taxon>
        <taxon>Bacillati</taxon>
        <taxon>Bacillota</taxon>
        <taxon>Bacilli</taxon>
        <taxon>Bacillales</taxon>
        <taxon>Bacillaceae</taxon>
        <taxon>Neobacillus</taxon>
    </lineage>
</organism>
<accession>A0ABS1TIN0</accession>
<dbReference type="Proteomes" id="UP000623967">
    <property type="component" value="Unassembled WGS sequence"/>
</dbReference>
<evidence type="ECO:0000313" key="1">
    <source>
        <dbReference type="EMBL" id="MBL4951033.1"/>
    </source>
</evidence>
<keyword evidence="2" id="KW-1185">Reference proteome</keyword>
<evidence type="ECO:0000313" key="2">
    <source>
        <dbReference type="Proteomes" id="UP000623967"/>
    </source>
</evidence>
<comment type="caution">
    <text evidence="1">The sequence shown here is derived from an EMBL/GenBank/DDBJ whole genome shotgun (WGS) entry which is preliminary data.</text>
</comment>
<name>A0ABS1TIN0_9BACI</name>
<dbReference type="EMBL" id="JAESWB010000025">
    <property type="protein sequence ID" value="MBL4951033.1"/>
    <property type="molecule type" value="Genomic_DNA"/>
</dbReference>
<sequence>MKTEKQNIRGIKLIDNIIKSKETYSLYFNGKELSDLAAIDNFKWYSVEKKANNLYIKEIDFTQTDDRSHSLLQ</sequence>
<proteinExistence type="predicted"/>
<protein>
    <submittedName>
        <fullName evidence="1">Uncharacterized protein</fullName>
    </submittedName>
</protein>
<dbReference type="RefSeq" id="WP_202651971.1">
    <property type="nucleotide sequence ID" value="NZ_JAESWB010000025.1"/>
</dbReference>
<gene>
    <name evidence="1" type="ORF">JK635_02110</name>
</gene>